<dbReference type="EMBL" id="FNRL01000007">
    <property type="protein sequence ID" value="SEA44528.1"/>
    <property type="molecule type" value="Genomic_DNA"/>
</dbReference>
<dbReference type="PANTHER" id="PTHR35596:SF1">
    <property type="entry name" value="MICROBIAL-TYPE PARG CATALYTIC DOMAIN-CONTAINING PROTEIN"/>
    <property type="match status" value="1"/>
</dbReference>
<evidence type="ECO:0000313" key="2">
    <source>
        <dbReference type="EMBL" id="SEA44528.1"/>
    </source>
</evidence>
<dbReference type="Gene3D" id="3.40.220.10">
    <property type="entry name" value="Leucine Aminopeptidase, subunit E, domain 1"/>
    <property type="match status" value="1"/>
</dbReference>
<organism evidence="2 3">
    <name type="scientific">Chitinophaga terrae</name>
    <name type="common">ex Kim and Jung 2007</name>
    <dbReference type="NCBI Taxonomy" id="408074"/>
    <lineage>
        <taxon>Bacteria</taxon>
        <taxon>Pseudomonadati</taxon>
        <taxon>Bacteroidota</taxon>
        <taxon>Chitinophagia</taxon>
        <taxon>Chitinophagales</taxon>
        <taxon>Chitinophagaceae</taxon>
        <taxon>Chitinophaga</taxon>
    </lineage>
</organism>
<dbReference type="SUPFAM" id="SSF52949">
    <property type="entry name" value="Macro domain-like"/>
    <property type="match status" value="1"/>
</dbReference>
<feature type="domain" description="Microbial-type PARG catalytic" evidence="1">
    <location>
        <begin position="10"/>
        <end position="164"/>
    </location>
</feature>
<dbReference type="RefSeq" id="WP_168927884.1">
    <property type="nucleotide sequence ID" value="NZ_BKAT01000025.1"/>
</dbReference>
<dbReference type="AlphaFoldDB" id="A0A1H4B991"/>
<evidence type="ECO:0000313" key="3">
    <source>
        <dbReference type="Proteomes" id="UP000199656"/>
    </source>
</evidence>
<gene>
    <name evidence="2" type="ORF">SAMN05660909_01966</name>
</gene>
<sequence length="287" mass="32124">MNRNQRIKTAYETLEILDNGCYINTRSQQIDLRADLSSSVEQTIHYTPDDFETVYQRRDNLLDNRERYDTRISVTGETTFAAARRLVVEEEKTGVCCLNFASAKNPGGGFLGGAQAQEEALARASGLYASLKARPAMYDYNRANGDALYSDHMIYSPNVPVFRNDHDELLDNYYTVDILTAPAVNAGALRTNSPEKLELLEPVMLSRIGKLLSLAVIHNQSVLVLGAWGCGVFRNEPADVAAWFAFHLTSNPVLKGAFREVVFAVYDSSDKQVNKKAFQTIFEQYEV</sequence>
<accession>A0A1H4B991</accession>
<dbReference type="Pfam" id="PF10021">
    <property type="entry name" value="PARG_cat_microb"/>
    <property type="match status" value="1"/>
</dbReference>
<dbReference type="STRING" id="408074.SAMN05660909_01966"/>
<protein>
    <submittedName>
        <fullName evidence="2">TIGR02452 family protein</fullName>
    </submittedName>
</protein>
<dbReference type="Proteomes" id="UP000199656">
    <property type="component" value="Unassembled WGS sequence"/>
</dbReference>
<dbReference type="PANTHER" id="PTHR35596">
    <property type="entry name" value="DUF2263 DOMAIN-CONTAINING PROTEIN"/>
    <property type="match status" value="1"/>
</dbReference>
<evidence type="ECO:0000259" key="1">
    <source>
        <dbReference type="Pfam" id="PF10021"/>
    </source>
</evidence>
<reference evidence="3" key="1">
    <citation type="submission" date="2016-10" db="EMBL/GenBank/DDBJ databases">
        <authorList>
            <person name="Varghese N."/>
            <person name="Submissions S."/>
        </authorList>
    </citation>
    <scope>NUCLEOTIDE SEQUENCE [LARGE SCALE GENOMIC DNA]</scope>
    <source>
        <strain evidence="3">DSM 23920</strain>
    </source>
</reference>
<dbReference type="NCBIfam" id="TIGR02452">
    <property type="entry name" value="TIGR02452 family protein"/>
    <property type="match status" value="1"/>
</dbReference>
<dbReference type="PIRSF" id="PIRSF014899">
    <property type="entry name" value="UCP014899"/>
    <property type="match status" value="1"/>
</dbReference>
<proteinExistence type="predicted"/>
<keyword evidence="3" id="KW-1185">Reference proteome</keyword>
<dbReference type="InterPro" id="IPR019261">
    <property type="entry name" value="PARG_cat_microbial"/>
</dbReference>
<dbReference type="InterPro" id="IPR043472">
    <property type="entry name" value="Macro_dom-like"/>
</dbReference>
<dbReference type="InterPro" id="IPR012664">
    <property type="entry name" value="CHP02452"/>
</dbReference>
<name>A0A1H4B991_9BACT</name>